<name>A0A3M7QLK2_BRAPC</name>
<dbReference type="AlphaFoldDB" id="A0A3M7QLK2"/>
<keyword evidence="2" id="KW-1185">Reference proteome</keyword>
<evidence type="ECO:0000313" key="2">
    <source>
        <dbReference type="Proteomes" id="UP000276133"/>
    </source>
</evidence>
<sequence length="99" mass="11791">MSLVTRRDYFTYLSLVINIDRLRFKLYPPKQAVRWYTDASEYQLGAVHDRSGEDETVRFQNICILIRNPAELCALQRAHHRNDAILSGQYFAEFDRFYL</sequence>
<accession>A0A3M7QLK2</accession>
<dbReference type="Proteomes" id="UP000276133">
    <property type="component" value="Unassembled WGS sequence"/>
</dbReference>
<proteinExistence type="predicted"/>
<protein>
    <submittedName>
        <fullName evidence="1">Uncharacterized protein</fullName>
    </submittedName>
</protein>
<evidence type="ECO:0000313" key="1">
    <source>
        <dbReference type="EMBL" id="RNA12172.1"/>
    </source>
</evidence>
<gene>
    <name evidence="1" type="ORF">BpHYR1_033172</name>
</gene>
<reference evidence="1 2" key="1">
    <citation type="journal article" date="2018" name="Sci. Rep.">
        <title>Genomic signatures of local adaptation to the degree of environmental predictability in rotifers.</title>
        <authorList>
            <person name="Franch-Gras L."/>
            <person name="Hahn C."/>
            <person name="Garcia-Roger E.M."/>
            <person name="Carmona M.J."/>
            <person name="Serra M."/>
            <person name="Gomez A."/>
        </authorList>
    </citation>
    <scope>NUCLEOTIDE SEQUENCE [LARGE SCALE GENOMIC DNA]</scope>
    <source>
        <strain evidence="1">HYR1</strain>
    </source>
</reference>
<organism evidence="1 2">
    <name type="scientific">Brachionus plicatilis</name>
    <name type="common">Marine rotifer</name>
    <name type="synonym">Brachionus muelleri</name>
    <dbReference type="NCBI Taxonomy" id="10195"/>
    <lineage>
        <taxon>Eukaryota</taxon>
        <taxon>Metazoa</taxon>
        <taxon>Spiralia</taxon>
        <taxon>Gnathifera</taxon>
        <taxon>Rotifera</taxon>
        <taxon>Eurotatoria</taxon>
        <taxon>Monogononta</taxon>
        <taxon>Pseudotrocha</taxon>
        <taxon>Ploima</taxon>
        <taxon>Brachionidae</taxon>
        <taxon>Brachionus</taxon>
    </lineage>
</organism>
<dbReference type="EMBL" id="REGN01005752">
    <property type="protein sequence ID" value="RNA12172.1"/>
    <property type="molecule type" value="Genomic_DNA"/>
</dbReference>
<comment type="caution">
    <text evidence="1">The sequence shown here is derived from an EMBL/GenBank/DDBJ whole genome shotgun (WGS) entry which is preliminary data.</text>
</comment>